<feature type="region of interest" description="Disordered" evidence="1">
    <location>
        <begin position="21"/>
        <end position="60"/>
    </location>
</feature>
<name>A0A9Q0XAA6_9SAUR</name>
<organism evidence="2 3">
    <name type="scientific">Phrynocephalus forsythii</name>
    <dbReference type="NCBI Taxonomy" id="171643"/>
    <lineage>
        <taxon>Eukaryota</taxon>
        <taxon>Metazoa</taxon>
        <taxon>Chordata</taxon>
        <taxon>Craniata</taxon>
        <taxon>Vertebrata</taxon>
        <taxon>Euteleostomi</taxon>
        <taxon>Lepidosauria</taxon>
        <taxon>Squamata</taxon>
        <taxon>Bifurcata</taxon>
        <taxon>Unidentata</taxon>
        <taxon>Episquamata</taxon>
        <taxon>Toxicofera</taxon>
        <taxon>Iguania</taxon>
        <taxon>Acrodonta</taxon>
        <taxon>Agamidae</taxon>
        <taxon>Agaminae</taxon>
        <taxon>Phrynocephalus</taxon>
    </lineage>
</organism>
<dbReference type="GO" id="GO:0034314">
    <property type="term" value="P:Arp2/3 complex-mediated actin nucleation"/>
    <property type="evidence" value="ECO:0007669"/>
    <property type="project" value="InterPro"/>
</dbReference>
<reference evidence="2" key="1">
    <citation type="journal article" date="2023" name="DNA Res.">
        <title>Chromosome-level genome assembly of Phrynocephalus forsythii using third-generation DNA sequencing and Hi-C analysis.</title>
        <authorList>
            <person name="Qi Y."/>
            <person name="Zhao W."/>
            <person name="Zhao Y."/>
            <person name="Niu C."/>
            <person name="Cao S."/>
            <person name="Zhang Y."/>
        </authorList>
    </citation>
    <scope>NUCLEOTIDE SEQUENCE</scope>
    <source>
        <tissue evidence="2">Muscle</tissue>
    </source>
</reference>
<proteinExistence type="predicted"/>
<keyword evidence="3" id="KW-1185">Reference proteome</keyword>
<dbReference type="AlphaFoldDB" id="A0A9Q0XAA6"/>
<protein>
    <submittedName>
        <fullName evidence="2">Uncharacterized protein</fullName>
    </submittedName>
</protein>
<feature type="region of interest" description="Disordered" evidence="1">
    <location>
        <begin position="100"/>
        <end position="121"/>
    </location>
</feature>
<feature type="compositionally biased region" description="Pro residues" evidence="1">
    <location>
        <begin position="112"/>
        <end position="121"/>
    </location>
</feature>
<dbReference type="Gene3D" id="1.25.40.190">
    <property type="entry name" value="Actin-related protein 2/3 complex subunit 5"/>
    <property type="match status" value="1"/>
</dbReference>
<evidence type="ECO:0000313" key="3">
    <source>
        <dbReference type="Proteomes" id="UP001142489"/>
    </source>
</evidence>
<sequence length="121" mass="12658">MARSSLSSRFRRLDIDQFDENRFVEEPDGAEAGIGGGGGGDGTGGAAEGDPGGPGPEVEAALRQYPSSEPADRGVRGWVGEKRDQGRLSLAVAHRLHLVGHPSLPGDLTAPRCPPKSLPEY</sequence>
<dbReference type="InterPro" id="IPR036743">
    <property type="entry name" value="ARPC5_sf"/>
</dbReference>
<dbReference type="GO" id="GO:0030833">
    <property type="term" value="P:regulation of actin filament polymerization"/>
    <property type="evidence" value="ECO:0007669"/>
    <property type="project" value="InterPro"/>
</dbReference>
<evidence type="ECO:0000313" key="2">
    <source>
        <dbReference type="EMBL" id="KAJ7308035.1"/>
    </source>
</evidence>
<evidence type="ECO:0000256" key="1">
    <source>
        <dbReference type="SAM" id="MobiDB-lite"/>
    </source>
</evidence>
<comment type="caution">
    <text evidence="2">The sequence shown here is derived from an EMBL/GenBank/DDBJ whole genome shotgun (WGS) entry which is preliminary data.</text>
</comment>
<accession>A0A9Q0XAA6</accession>
<feature type="compositionally biased region" description="Gly residues" evidence="1">
    <location>
        <begin position="32"/>
        <end position="52"/>
    </location>
</feature>
<dbReference type="GO" id="GO:0005885">
    <property type="term" value="C:Arp2/3 protein complex"/>
    <property type="evidence" value="ECO:0007669"/>
    <property type="project" value="InterPro"/>
</dbReference>
<gene>
    <name evidence="2" type="ORF">JRQ81_008536</name>
</gene>
<dbReference type="Proteomes" id="UP001142489">
    <property type="component" value="Unassembled WGS sequence"/>
</dbReference>
<dbReference type="EMBL" id="JAPFRF010000018">
    <property type="protein sequence ID" value="KAJ7308035.1"/>
    <property type="molecule type" value="Genomic_DNA"/>
</dbReference>